<accession>A0A1R1XGN7</accession>
<evidence type="ECO:0000313" key="1">
    <source>
        <dbReference type="EMBL" id="OMJ13802.1"/>
    </source>
</evidence>
<sequence length="219" mass="25533">MRILAIYEYLLNSRKHTHKNIKRNLIHNISDPHANLEDISTMDTEENISTFFVSSKIIETDLILAKVLGAAEWHKVTESKNPSKNVKKLNLTFSKKKKEIKEYIRTFNRDRRAKFLDRDTKIVASQNNREHWKWVSRLLSEDLHFNHKLSALRKDISLDINHDISWEEVKAVLMGLALLNAPGCDGFGVLWYKLLFNDYDVYSMESPMAKALHTLLQAI</sequence>
<keyword evidence="2" id="KW-1185">Reference proteome</keyword>
<evidence type="ECO:0000313" key="2">
    <source>
        <dbReference type="Proteomes" id="UP000187283"/>
    </source>
</evidence>
<name>A0A1R1XGN7_9FUNG</name>
<protein>
    <submittedName>
        <fullName evidence="1">Uncharacterized protein</fullName>
    </submittedName>
</protein>
<reference evidence="1 2" key="1">
    <citation type="submission" date="2017-01" db="EMBL/GenBank/DDBJ databases">
        <authorList>
            <person name="Mah S.A."/>
            <person name="Swanson W.J."/>
            <person name="Moy G.W."/>
            <person name="Vacquier V.D."/>
        </authorList>
    </citation>
    <scope>NUCLEOTIDE SEQUENCE [LARGE SCALE GENOMIC DNA]</scope>
    <source>
        <strain evidence="1 2">GSMNP</strain>
    </source>
</reference>
<comment type="caution">
    <text evidence="1">The sequence shown here is derived from an EMBL/GenBank/DDBJ whole genome shotgun (WGS) entry which is preliminary data.</text>
</comment>
<dbReference type="EMBL" id="LSSN01003332">
    <property type="protein sequence ID" value="OMJ13802.1"/>
    <property type="molecule type" value="Genomic_DNA"/>
</dbReference>
<dbReference type="Proteomes" id="UP000187283">
    <property type="component" value="Unassembled WGS sequence"/>
</dbReference>
<gene>
    <name evidence="1" type="ORF">AYI70_g8285</name>
</gene>
<dbReference type="AlphaFoldDB" id="A0A1R1XGN7"/>
<proteinExistence type="predicted"/>
<organism evidence="1 2">
    <name type="scientific">Smittium culicis</name>
    <dbReference type="NCBI Taxonomy" id="133412"/>
    <lineage>
        <taxon>Eukaryota</taxon>
        <taxon>Fungi</taxon>
        <taxon>Fungi incertae sedis</taxon>
        <taxon>Zoopagomycota</taxon>
        <taxon>Kickxellomycotina</taxon>
        <taxon>Harpellomycetes</taxon>
        <taxon>Harpellales</taxon>
        <taxon>Legeriomycetaceae</taxon>
        <taxon>Smittium</taxon>
    </lineage>
</organism>